<dbReference type="Proteomes" id="UP000605361">
    <property type="component" value="Unassembled WGS sequence"/>
</dbReference>
<keyword evidence="3" id="KW-1185">Reference proteome</keyword>
<evidence type="ECO:0000313" key="2">
    <source>
        <dbReference type="EMBL" id="MBF8187872.1"/>
    </source>
</evidence>
<sequence>MTREALADTRVVVVNGARQVGKSTLAGLIVNQADNARQLYLDDPATLAAAEEDPVAFVRHDGLLLIDEIQRAPQLLLPIKREVDRDPRPGRYLLTGSARLLGLRDLPDALPGRTETIELWPLSQGEIDDAPDGFVDCVFTQDLDASMRSCSLRKHDYVDRALRGGYPEAVRRDPGRRRNRFFDSYITDLITRDVRQISDIERPAEMRRLLSVIAARMGGLAVVQSISGDVGLPRMTLARYLDLLELVFVIKRIPAWSSNLTRRAISTPKLIVTDSGLGGRLVGMSSERARDVTAPIGPLLENFATGEVARQLTWANEPVQLFHYRDRDKVEVDIVLEHASGEVIGVEIKAAETVRSDDFRGLRHLADRLGARFRAGFVLYTGEQALAFGERLRALPMAALWTLGAATGDV</sequence>
<gene>
    <name evidence="2" type="ORF">ITP53_19455</name>
</gene>
<accession>A0A931A7L2</accession>
<organism evidence="2 3">
    <name type="scientific">Nonomuraea cypriaca</name>
    <dbReference type="NCBI Taxonomy" id="1187855"/>
    <lineage>
        <taxon>Bacteria</taxon>
        <taxon>Bacillati</taxon>
        <taxon>Actinomycetota</taxon>
        <taxon>Actinomycetes</taxon>
        <taxon>Streptosporangiales</taxon>
        <taxon>Streptosporangiaceae</taxon>
        <taxon>Nonomuraea</taxon>
    </lineage>
</organism>
<dbReference type="PANTHER" id="PTHR43566:SF2">
    <property type="entry name" value="DUF4143 DOMAIN-CONTAINING PROTEIN"/>
    <property type="match status" value="1"/>
</dbReference>
<dbReference type="InterPro" id="IPR027417">
    <property type="entry name" value="P-loop_NTPase"/>
</dbReference>
<dbReference type="Pfam" id="PF13173">
    <property type="entry name" value="AAA_14"/>
    <property type="match status" value="1"/>
</dbReference>
<dbReference type="AlphaFoldDB" id="A0A931A7L2"/>
<dbReference type="SMART" id="SM00382">
    <property type="entry name" value="AAA"/>
    <property type="match status" value="1"/>
</dbReference>
<feature type="domain" description="AAA+ ATPase" evidence="1">
    <location>
        <begin position="8"/>
        <end position="162"/>
    </location>
</feature>
<dbReference type="PANTHER" id="PTHR43566">
    <property type="entry name" value="CONSERVED PROTEIN"/>
    <property type="match status" value="1"/>
</dbReference>
<dbReference type="InterPro" id="IPR025420">
    <property type="entry name" value="DUF4143"/>
</dbReference>
<proteinExistence type="predicted"/>
<protein>
    <submittedName>
        <fullName evidence="2">ATP-binding protein</fullName>
    </submittedName>
</protein>
<evidence type="ECO:0000259" key="1">
    <source>
        <dbReference type="SMART" id="SM00382"/>
    </source>
</evidence>
<keyword evidence="2" id="KW-0547">Nucleotide-binding</keyword>
<name>A0A931A7L2_9ACTN</name>
<dbReference type="GO" id="GO:0005524">
    <property type="term" value="F:ATP binding"/>
    <property type="evidence" value="ECO:0007669"/>
    <property type="project" value="UniProtKB-KW"/>
</dbReference>
<dbReference type="InterPro" id="IPR041682">
    <property type="entry name" value="AAA_14"/>
</dbReference>
<keyword evidence="2" id="KW-0067">ATP-binding</keyword>
<dbReference type="SUPFAM" id="SSF52540">
    <property type="entry name" value="P-loop containing nucleoside triphosphate hydrolases"/>
    <property type="match status" value="1"/>
</dbReference>
<evidence type="ECO:0000313" key="3">
    <source>
        <dbReference type="Proteomes" id="UP000605361"/>
    </source>
</evidence>
<comment type="caution">
    <text evidence="2">The sequence shown here is derived from an EMBL/GenBank/DDBJ whole genome shotgun (WGS) entry which is preliminary data.</text>
</comment>
<reference evidence="2" key="1">
    <citation type="submission" date="2020-11" db="EMBL/GenBank/DDBJ databases">
        <title>Whole-genome analyses of Nonomuraea sp. K274.</title>
        <authorList>
            <person name="Veyisoglu A."/>
        </authorList>
    </citation>
    <scope>NUCLEOTIDE SEQUENCE</scope>
    <source>
        <strain evidence="2">K274</strain>
    </source>
</reference>
<dbReference type="Pfam" id="PF13635">
    <property type="entry name" value="DUF4143"/>
    <property type="match status" value="1"/>
</dbReference>
<dbReference type="InterPro" id="IPR003593">
    <property type="entry name" value="AAA+_ATPase"/>
</dbReference>
<dbReference type="EMBL" id="JADOGI010000054">
    <property type="protein sequence ID" value="MBF8187872.1"/>
    <property type="molecule type" value="Genomic_DNA"/>
</dbReference>